<evidence type="ECO:0000313" key="4">
    <source>
        <dbReference type="EMBL" id="AIF41607.1"/>
    </source>
</evidence>
<dbReference type="Proteomes" id="UP000027986">
    <property type="component" value="Chromosome"/>
</dbReference>
<dbReference type="Gene3D" id="3.30.420.150">
    <property type="entry name" value="Exopolyphosphatase. Domain 2"/>
    <property type="match status" value="1"/>
</dbReference>
<proteinExistence type="inferred from homology"/>
<dbReference type="KEGG" id="dni:HX89_12435"/>
<dbReference type="SUPFAM" id="SSF53067">
    <property type="entry name" value="Actin-like ATPase domain"/>
    <property type="match status" value="2"/>
</dbReference>
<dbReference type="InterPro" id="IPR050273">
    <property type="entry name" value="GppA/Ppx_hydrolase"/>
</dbReference>
<dbReference type="eggNOG" id="COG0248">
    <property type="taxonomic scope" value="Bacteria"/>
</dbReference>
<comment type="similarity">
    <text evidence="1">Belongs to the GppA/Ppx family.</text>
</comment>
<accession>A0A075JJV9</accession>
<keyword evidence="5" id="KW-1185">Reference proteome</keyword>
<dbReference type="Gene3D" id="3.30.420.40">
    <property type="match status" value="1"/>
</dbReference>
<dbReference type="Pfam" id="PF02541">
    <property type="entry name" value="Ppx-GppA"/>
    <property type="match status" value="1"/>
</dbReference>
<dbReference type="CDD" id="cd24056">
    <property type="entry name" value="ASKHA_NBD_MtPPX1-like"/>
    <property type="match status" value="1"/>
</dbReference>
<evidence type="ECO:0000256" key="2">
    <source>
        <dbReference type="ARBA" id="ARBA00022801"/>
    </source>
</evidence>
<dbReference type="GO" id="GO:0016462">
    <property type="term" value="F:pyrophosphatase activity"/>
    <property type="evidence" value="ECO:0007669"/>
    <property type="project" value="TreeGrafter"/>
</dbReference>
<reference evidence="4 5" key="1">
    <citation type="submission" date="2014-07" db="EMBL/GenBank/DDBJ databases">
        <title>Genome Sequencing of Dermacoccus nishinomiyaensis.</title>
        <authorList>
            <person name="Hong K.W."/>
            <person name="Chan K.G."/>
        </authorList>
    </citation>
    <scope>NUCLEOTIDE SEQUENCE [LARGE SCALE GENOMIC DNA]</scope>
    <source>
        <strain evidence="4 5">M25</strain>
    </source>
</reference>
<name>A0A075JJV9_9MICO</name>
<protein>
    <submittedName>
        <fullName evidence="4">Exopolyphosphatase</fullName>
    </submittedName>
</protein>
<dbReference type="PANTHER" id="PTHR30005">
    <property type="entry name" value="EXOPOLYPHOSPHATASE"/>
    <property type="match status" value="1"/>
</dbReference>
<evidence type="ECO:0000256" key="1">
    <source>
        <dbReference type="ARBA" id="ARBA00007125"/>
    </source>
</evidence>
<organism evidence="4 5">
    <name type="scientific">Dermacoccus nishinomiyaensis</name>
    <dbReference type="NCBI Taxonomy" id="1274"/>
    <lineage>
        <taxon>Bacteria</taxon>
        <taxon>Bacillati</taxon>
        <taxon>Actinomycetota</taxon>
        <taxon>Actinomycetes</taxon>
        <taxon>Micrococcales</taxon>
        <taxon>Dermacoccaceae</taxon>
        <taxon>Dermacoccus</taxon>
    </lineage>
</organism>
<dbReference type="OrthoDB" id="9793035at2"/>
<dbReference type="RefSeq" id="WP_038569454.1">
    <property type="nucleotide sequence ID" value="NZ_CP008889.1"/>
</dbReference>
<evidence type="ECO:0000313" key="5">
    <source>
        <dbReference type="Proteomes" id="UP000027986"/>
    </source>
</evidence>
<evidence type="ECO:0000259" key="3">
    <source>
        <dbReference type="Pfam" id="PF02541"/>
    </source>
</evidence>
<keyword evidence="2" id="KW-0378">Hydrolase</keyword>
<dbReference type="InterPro" id="IPR003695">
    <property type="entry name" value="Ppx_GppA_N"/>
</dbReference>
<dbReference type="FunFam" id="3.30.420.150:FF:000006">
    <property type="entry name" value="Ppx/GppA family phosphatase"/>
    <property type="match status" value="1"/>
</dbReference>
<dbReference type="HOGENOM" id="CLU_025908_1_4_11"/>
<gene>
    <name evidence="4" type="ORF">HX89_12435</name>
</gene>
<dbReference type="EMBL" id="CP008889">
    <property type="protein sequence ID" value="AIF41607.1"/>
    <property type="molecule type" value="Genomic_DNA"/>
</dbReference>
<dbReference type="InterPro" id="IPR043129">
    <property type="entry name" value="ATPase_NBD"/>
</dbReference>
<feature type="domain" description="Ppx/GppA phosphatase N-terminal" evidence="3">
    <location>
        <begin position="27"/>
        <end position="304"/>
    </location>
</feature>
<sequence length="307" mass="32570">MRLGVIDVGSNTVHLLVVDAHPGAQPLPAMSHKRVLRLSEHVTADGLIDASGIADLTQFVGECVTIAEDAGIRELMSFVTSAVREAPNGQAVLDHVREHTGQELRVLTGEEEARVTFLAARRWFGWSSGRLFGIDIGGGSLELATGIDETPDTAVSLPLGAGRLTRELAGDPPSAEDLRALRTRVRAEIAGVARDLTRWGTPDRTVGTSKTIRSLARLTGAAPSSDGPFAPRSLARAGLSDLVPRLAAMTATERAQLPGVSVERSAQVLAGAVVIEATMDLFDVDSLDVCPWALREGLILRRLDALV</sequence>
<dbReference type="PANTHER" id="PTHR30005:SF0">
    <property type="entry name" value="RETROGRADE REGULATION PROTEIN 2"/>
    <property type="match status" value="1"/>
</dbReference>
<dbReference type="AlphaFoldDB" id="A0A075JJV9"/>
<dbReference type="GeneID" id="41841877"/>